<dbReference type="GO" id="GO:0098003">
    <property type="term" value="P:viral tail assembly"/>
    <property type="evidence" value="ECO:0007669"/>
    <property type="project" value="UniProtKB-KW"/>
</dbReference>
<dbReference type="Pfam" id="PF20155">
    <property type="entry name" value="TMP_3"/>
    <property type="match status" value="1"/>
</dbReference>
<accession>A0A8S5UD92</accession>
<evidence type="ECO:0000313" key="3">
    <source>
        <dbReference type="EMBL" id="DAF92440.1"/>
    </source>
</evidence>
<reference evidence="3" key="1">
    <citation type="journal article" date="2021" name="Proc. Natl. Acad. Sci. U.S.A.">
        <title>A Catalog of Tens of Thousands of Viruses from Human Metagenomes Reveals Hidden Associations with Chronic Diseases.</title>
        <authorList>
            <person name="Tisza M.J."/>
            <person name="Buck C.B."/>
        </authorList>
    </citation>
    <scope>NUCLEOTIDE SEQUENCE</scope>
    <source>
        <strain evidence="3">Ctkhg5</strain>
    </source>
</reference>
<organism evidence="3">
    <name type="scientific">Siphoviridae sp. ctkhg5</name>
    <dbReference type="NCBI Taxonomy" id="2825643"/>
    <lineage>
        <taxon>Viruses</taxon>
        <taxon>Duplodnaviria</taxon>
        <taxon>Heunggongvirae</taxon>
        <taxon>Uroviricota</taxon>
        <taxon>Caudoviricetes</taxon>
    </lineage>
</organism>
<name>A0A8S5UD92_9CAUD</name>
<dbReference type="InterPro" id="IPR013491">
    <property type="entry name" value="Tape_meas_N"/>
</dbReference>
<evidence type="ECO:0000256" key="1">
    <source>
        <dbReference type="ARBA" id="ARBA00022465"/>
    </source>
</evidence>
<sequence length="973" mass="102183">MAGEIGRSDLLIVPKFESKLSDTINKELGVASKSASNTGHAIGTQTAQGFSGGFAQAGVVAGAVSSIVNRAMASIQDHVGAAVSRFDTLTLYPRTMQSLGFAAKESTASINYMSDRLQTLPTQLDTMVQTVKGLAVITNDLDRATKVGLGLNDMLIASGANQQLASAAMEQFRQILSKGRPDMQDWKSLMQAMPGQLTQLAHALLGPTYNARDLYAALGGGKQKEGGAIWGTVSIDQLIDAIIRLDLEGGAGITSFKDQAQTAAGGIETQMANMNNAITRGLAGTLEAIGSVNIASFFGDVRGGILAGFKTFNGFIKDAVPTVKATIPVFQALAPAVAGGVAAFALFGKVEPVLTSAKAFDMLGKVVSQFAAGGVLGVAKGGFSALLGSINPVTVGIVALGAVVGIAASQFMKMKEHSDGIASGLKSINDVANQSHGLSTYSSMIDKITDTAGGAAMSVDALMKSISDSNSKIANTLSEATTNVGTLERARTIISNYAGATDLSTQAQGQLSWALSTLNEQLGLNISSTDVMNNSYTDANGNVQKLTDSINELVSAKEKEIKTAALTETLTEQYKQRAAAAQTLVDAESKLNSRFSDSYHDKYIESQMRGTYREMGVSREQAEKNWQEMVSSSDEQQTLNETRKAYEELDAAVRQTEGDLEVNSKAVDANSDAYNGLVSKLSDLTQAYVKQHGSLADFSGDLQALGADTTQLGDLTDEQWQRIAQAYDGTAASLVQPLRDLGVTLDDTAIKAQEATKQINDALNSFGANDAIESVGINVNDLSAAMANAGITVQDLQAIGSENFKALAINSNGNIQSIIATVQSLNMQGVNDKSFTITAHDNASGVLRSVKAELNSLHDKNILVNLMKQNAAGGIRANAAGGLRMHADGAIVNRATPLDIVGEDGAEAIIPLTNKRYVKPFADAVAEGILGQSTNDALIRWLAQNLGAIIAASAPVVTVSEREKRRQIRELMA</sequence>
<keyword evidence="1" id="KW-1188">Viral release from host cell</keyword>
<dbReference type="NCBIfam" id="TIGR02675">
    <property type="entry name" value="tape_meas_nterm"/>
    <property type="match status" value="1"/>
</dbReference>
<protein>
    <submittedName>
        <fullName evidence="3">Tape measure domain protein</fullName>
    </submittedName>
</protein>
<dbReference type="EMBL" id="BK016067">
    <property type="protein sequence ID" value="DAF92440.1"/>
    <property type="molecule type" value="Genomic_DNA"/>
</dbReference>
<keyword evidence="1" id="KW-1245">Viral tail assembly</keyword>
<proteinExistence type="predicted"/>
<feature type="domain" description="Tape measure protein N-terminal" evidence="2">
    <location>
        <begin position="81"/>
        <end position="283"/>
    </location>
</feature>
<evidence type="ECO:0000259" key="2">
    <source>
        <dbReference type="Pfam" id="PF20155"/>
    </source>
</evidence>